<dbReference type="EC" id="1.8.1.14" evidence="8"/>
<evidence type="ECO:0000259" key="7">
    <source>
        <dbReference type="PROSITE" id="PS50206"/>
    </source>
</evidence>
<dbReference type="PROSITE" id="PS50206">
    <property type="entry name" value="RHODANESE_3"/>
    <property type="match status" value="1"/>
</dbReference>
<proteinExistence type="inferred from homology"/>
<evidence type="ECO:0000313" key="8">
    <source>
        <dbReference type="EMBL" id="AJQ26967.1"/>
    </source>
</evidence>
<dbReference type="InterPro" id="IPR004099">
    <property type="entry name" value="Pyr_nucl-diS_OxRdtase_dimer"/>
</dbReference>
<dbReference type="GO" id="GO:0050451">
    <property type="term" value="F:CoA-disulfide reductase (NADPH) activity"/>
    <property type="evidence" value="ECO:0007669"/>
    <property type="project" value="UniProtKB-EC"/>
</dbReference>
<dbReference type="STRING" id="1192197.JBW_01617"/>
<comment type="cofactor">
    <cofactor evidence="1">
        <name>FAD</name>
        <dbReference type="ChEBI" id="CHEBI:57692"/>
    </cofactor>
</comment>
<dbReference type="Pfam" id="PF00581">
    <property type="entry name" value="Rhodanese"/>
    <property type="match status" value="1"/>
</dbReference>
<name>I9NXH3_9FIRM</name>
<dbReference type="RefSeq" id="WP_007952659.1">
    <property type="nucleotide sequence ID" value="NZ_CP010978.1"/>
</dbReference>
<dbReference type="InterPro" id="IPR023753">
    <property type="entry name" value="FAD/NAD-binding_dom"/>
</dbReference>
<dbReference type="InterPro" id="IPR001763">
    <property type="entry name" value="Rhodanese-like_dom"/>
</dbReference>
<dbReference type="InterPro" id="IPR036188">
    <property type="entry name" value="FAD/NAD-bd_sf"/>
</dbReference>
<dbReference type="SMART" id="SM00450">
    <property type="entry name" value="RHOD"/>
    <property type="match status" value="1"/>
</dbReference>
<dbReference type="OrthoDB" id="9802028at2"/>
<keyword evidence="4" id="KW-0274">FAD</keyword>
<dbReference type="EMBL" id="CP010978">
    <property type="protein sequence ID" value="AJQ26967.1"/>
    <property type="molecule type" value="Genomic_DNA"/>
</dbReference>
<dbReference type="Pfam" id="PF02852">
    <property type="entry name" value="Pyr_redox_dim"/>
    <property type="match status" value="1"/>
</dbReference>
<evidence type="ECO:0000313" key="9">
    <source>
        <dbReference type="Proteomes" id="UP000005361"/>
    </source>
</evidence>
<dbReference type="AlphaFoldDB" id="I9NXH3"/>
<evidence type="ECO:0000256" key="6">
    <source>
        <dbReference type="ARBA" id="ARBA00023284"/>
    </source>
</evidence>
<dbReference type="Gene3D" id="3.50.50.60">
    <property type="entry name" value="FAD/NAD(P)-binding domain"/>
    <property type="match status" value="2"/>
</dbReference>
<evidence type="ECO:0000256" key="5">
    <source>
        <dbReference type="ARBA" id="ARBA00023002"/>
    </source>
</evidence>
<accession>I9NXH3</accession>
<dbReference type="SUPFAM" id="SSF52821">
    <property type="entry name" value="Rhodanese/Cell cycle control phosphatase"/>
    <property type="match status" value="1"/>
</dbReference>
<evidence type="ECO:0000256" key="1">
    <source>
        <dbReference type="ARBA" id="ARBA00001974"/>
    </source>
</evidence>
<evidence type="ECO:0000256" key="4">
    <source>
        <dbReference type="ARBA" id="ARBA00022827"/>
    </source>
</evidence>
<keyword evidence="3" id="KW-0285">Flavoprotein</keyword>
<dbReference type="PANTHER" id="PTHR43429:SF1">
    <property type="entry name" value="NAD(P)H SULFUR OXIDOREDUCTASE (COA-DEPENDENT)"/>
    <property type="match status" value="1"/>
</dbReference>
<dbReference type="HOGENOM" id="CLU_003291_1_2_9"/>
<dbReference type="Proteomes" id="UP000005361">
    <property type="component" value="Chromosome"/>
</dbReference>
<dbReference type="PANTHER" id="PTHR43429">
    <property type="entry name" value="PYRIDINE NUCLEOTIDE-DISULFIDE OXIDOREDUCTASE DOMAIN-CONTAINING"/>
    <property type="match status" value="1"/>
</dbReference>
<gene>
    <name evidence="8" type="ORF">JBW_01617</name>
</gene>
<dbReference type="InterPro" id="IPR050260">
    <property type="entry name" value="FAD-bd_OxRdtase"/>
</dbReference>
<comment type="similarity">
    <text evidence="2">Belongs to the class-III pyridine nucleotide-disulfide oxidoreductase family.</text>
</comment>
<feature type="domain" description="Rhodanese" evidence="7">
    <location>
        <begin position="465"/>
        <end position="549"/>
    </location>
</feature>
<dbReference type="KEGG" id="pft:JBW_01617"/>
<dbReference type="InterPro" id="IPR036873">
    <property type="entry name" value="Rhodanese-like_dom_sf"/>
</dbReference>
<dbReference type="Gene3D" id="3.40.250.10">
    <property type="entry name" value="Rhodanese-like domain"/>
    <property type="match status" value="1"/>
</dbReference>
<reference evidence="9" key="2">
    <citation type="submission" date="2015-02" db="EMBL/GenBank/DDBJ databases">
        <title>Complete Genome Sequence of Pelosinus fermentans JBW45.</title>
        <authorList>
            <person name="De Leon K.B."/>
            <person name="Utturkar S.M."/>
            <person name="Camilleri L.B."/>
            <person name="Arkin A.P."/>
            <person name="Fields M.W."/>
            <person name="Brown S.D."/>
            <person name="Wall J.D."/>
        </authorList>
    </citation>
    <scope>NUCLEOTIDE SEQUENCE [LARGE SCALE GENOMIC DNA]</scope>
    <source>
        <strain evidence="9">JBW45</strain>
    </source>
</reference>
<dbReference type="PRINTS" id="PR00368">
    <property type="entry name" value="FADPNR"/>
</dbReference>
<dbReference type="SUPFAM" id="SSF55424">
    <property type="entry name" value="FAD/NAD-linked reductases, dimerisation (C-terminal) domain"/>
    <property type="match status" value="1"/>
</dbReference>
<sequence>MKIIIIGGVAAGTSAAAKARRNNENAQITLFDADSDVSYSGCGLPYFIGTEVEDREQLVPRDAAFFKQKYNVDVYTRHQVLEIQPQSKVLTVQNLVTQEIFQERYDKLVVATGAKSVVPAIEGGNKPNVFYLRNVINADRIREQVLTANPKSAVIVGSGFIGLEMAENLTARGIAVSVVEMAGHVMPALDPDMAVYVADHLVEKGVQVIVNDSVIRLEGEPSVSKVILKSGKEIDADFVIMAVGVRPNVDLAQKAGIELGPTGAIKVNRKMQTNLDEIYACGDCAESYSLMTGKPLYRPLGSTANKMGRITGDQITGGDLEFRGILGTGIFKVFDMAVGQTGLTEKEAKKEGYEVVVCHNIKPDKPEYYHGSEMVIKAVADKNTGKVLGVQIVGKSGVDKRMDVFVTAITFGAKAEDLFHLDLAYAPPFSTTKDPVMYTGMILDNAIRRGRELMTPAELQEKIKNGEEVKIIDARVTKQYEKAHVEGAVNIPQENIRKALDSLDKEMVTVTYCNKGVTGNAAQNILINHGFKNVYNLSGGYKNYSKNSKK</sequence>
<evidence type="ECO:0000256" key="2">
    <source>
        <dbReference type="ARBA" id="ARBA00009130"/>
    </source>
</evidence>
<dbReference type="InterPro" id="IPR016156">
    <property type="entry name" value="FAD/NAD-linked_Rdtase_dimer_sf"/>
</dbReference>
<keyword evidence="5 8" id="KW-0560">Oxidoreductase</keyword>
<dbReference type="PRINTS" id="PR00411">
    <property type="entry name" value="PNDRDTASEI"/>
</dbReference>
<evidence type="ECO:0000256" key="3">
    <source>
        <dbReference type="ARBA" id="ARBA00022630"/>
    </source>
</evidence>
<organism evidence="8 9">
    <name type="scientific">Pelosinus fermentans JBW45</name>
    <dbReference type="NCBI Taxonomy" id="1192197"/>
    <lineage>
        <taxon>Bacteria</taxon>
        <taxon>Bacillati</taxon>
        <taxon>Bacillota</taxon>
        <taxon>Negativicutes</taxon>
        <taxon>Selenomonadales</taxon>
        <taxon>Sporomusaceae</taxon>
        <taxon>Pelosinus</taxon>
    </lineage>
</organism>
<dbReference type="Pfam" id="PF07992">
    <property type="entry name" value="Pyr_redox_2"/>
    <property type="match status" value="1"/>
</dbReference>
<dbReference type="SUPFAM" id="SSF51905">
    <property type="entry name" value="FAD/NAD(P)-binding domain"/>
    <property type="match status" value="1"/>
</dbReference>
<reference evidence="8 9" key="1">
    <citation type="journal article" date="2015" name="Genome Announc.">
        <title>Complete Genome Sequence of Pelosinus fermentans JBW45, a Member of a Remarkably Competitive Group of Negativicutes in the Firmicutes Phylum.</title>
        <authorList>
            <person name="De Leon K.B."/>
            <person name="Utturkar S.M."/>
            <person name="Camilleri L.B."/>
            <person name="Elias D.A."/>
            <person name="Arkin A.P."/>
            <person name="Fields M.W."/>
            <person name="Brown S.D."/>
            <person name="Wall J.D."/>
        </authorList>
    </citation>
    <scope>NUCLEOTIDE SEQUENCE [LARGE SCALE GENOMIC DNA]</scope>
    <source>
        <strain evidence="8 9">JBW45</strain>
    </source>
</reference>
<keyword evidence="6" id="KW-0676">Redox-active center</keyword>
<protein>
    <submittedName>
        <fullName evidence="8">CoA-disulfide reductase</fullName>
        <ecNumber evidence="8">1.8.1.14</ecNumber>
    </submittedName>
</protein>